<reference evidence="2" key="1">
    <citation type="submission" date="2011-03" db="EMBL/GenBank/DDBJ databases">
        <title>Draft genome sequence of Brevundimonas diminuta.</title>
        <authorList>
            <person name="Brown P.J.B."/>
            <person name="Buechlein A."/>
            <person name="Hemmerich C."/>
            <person name="Brun Y.V."/>
        </authorList>
    </citation>
    <scope>NUCLEOTIDE SEQUENCE [LARGE SCALE GENOMIC DNA]</scope>
    <source>
        <strain evidence="2">C19</strain>
    </source>
</reference>
<dbReference type="Proteomes" id="UP000006512">
    <property type="component" value="Unassembled WGS sequence"/>
</dbReference>
<gene>
    <name evidence="1" type="ORF">ABI_21370</name>
</gene>
<accession>F4QGL4</accession>
<dbReference type="AlphaFoldDB" id="F4QGL4"/>
<dbReference type="EMBL" id="GL883077">
    <property type="protein sequence ID" value="EGF93695.1"/>
    <property type="molecule type" value="Genomic_DNA"/>
</dbReference>
<evidence type="ECO:0000313" key="2">
    <source>
        <dbReference type="Proteomes" id="UP000006512"/>
    </source>
</evidence>
<dbReference type="HOGENOM" id="CLU_2140701_0_0_5"/>
<organism evidence="1 2">
    <name type="scientific">Asticcacaulis biprosthecium C19</name>
    <dbReference type="NCBI Taxonomy" id="715226"/>
    <lineage>
        <taxon>Bacteria</taxon>
        <taxon>Pseudomonadati</taxon>
        <taxon>Pseudomonadota</taxon>
        <taxon>Alphaproteobacteria</taxon>
        <taxon>Caulobacterales</taxon>
        <taxon>Caulobacteraceae</taxon>
        <taxon>Asticcacaulis</taxon>
    </lineage>
</organism>
<dbReference type="RefSeq" id="WP_006272897.1">
    <property type="nucleotide sequence ID" value="NZ_GL883077.1"/>
</dbReference>
<evidence type="ECO:0000313" key="1">
    <source>
        <dbReference type="EMBL" id="EGF93695.1"/>
    </source>
</evidence>
<name>F4QGL4_9CAUL</name>
<sequence length="112" mass="12238">MIVETSTHVVRSVLSVLLTVYKMDNREDSDVALDVIEFIALRMREHEDHQVAEMGSFVRACLIGYLNGRLSYEAAHERLVAAALYAPLGHICLREAFRCGSSGGSSGGSGRP</sequence>
<protein>
    <submittedName>
        <fullName evidence="1">Uncharacterized protein</fullName>
    </submittedName>
</protein>
<proteinExistence type="predicted"/>
<dbReference type="OrthoDB" id="9805663at2"/>
<keyword evidence="2" id="KW-1185">Reference proteome</keyword>